<dbReference type="eggNOG" id="COG0488">
    <property type="taxonomic scope" value="Bacteria"/>
</dbReference>
<reference evidence="6 7" key="1">
    <citation type="submission" date="2014-05" db="EMBL/GenBank/DDBJ databases">
        <title>De novo Genome Sequence of Spirocheata sp.</title>
        <authorList>
            <person name="Shivani Y."/>
            <person name="Subhash Y."/>
            <person name="Tushar L."/>
            <person name="Sasikala C."/>
            <person name="Ramana C.V."/>
        </authorList>
    </citation>
    <scope>NUCLEOTIDE SEQUENCE [LARGE SCALE GENOMIC DNA]</scope>
    <source>
        <strain evidence="6 7">JC230</strain>
    </source>
</reference>
<protein>
    <recommendedName>
        <fullName evidence="5">ABC transporter domain-containing protein</fullName>
    </recommendedName>
</protein>
<dbReference type="EMBL" id="JNUP01000064">
    <property type="protein sequence ID" value="KGE71886.1"/>
    <property type="molecule type" value="Genomic_DNA"/>
</dbReference>
<dbReference type="RefSeq" id="WP_037547731.1">
    <property type="nucleotide sequence ID" value="NZ_JNUP01000064.1"/>
</dbReference>
<dbReference type="SUPFAM" id="SSF52540">
    <property type="entry name" value="P-loop containing nucleoside triphosphate hydrolases"/>
    <property type="match status" value="2"/>
</dbReference>
<dbReference type="Gene3D" id="3.40.50.300">
    <property type="entry name" value="P-loop containing nucleotide triphosphate hydrolases"/>
    <property type="match status" value="2"/>
</dbReference>
<dbReference type="PROSITE" id="PS00211">
    <property type="entry name" value="ABC_TRANSPORTER_1"/>
    <property type="match status" value="1"/>
</dbReference>
<dbReference type="InterPro" id="IPR017871">
    <property type="entry name" value="ABC_transporter-like_CS"/>
</dbReference>
<accession>A0A098QWG8</accession>
<keyword evidence="1" id="KW-0677">Repeat</keyword>
<organism evidence="6 7">
    <name type="scientific">Spirochaeta lutea</name>
    <dbReference type="NCBI Taxonomy" id="1480694"/>
    <lineage>
        <taxon>Bacteria</taxon>
        <taxon>Pseudomonadati</taxon>
        <taxon>Spirochaetota</taxon>
        <taxon>Spirochaetia</taxon>
        <taxon>Spirochaetales</taxon>
        <taxon>Spirochaetaceae</taxon>
        <taxon>Spirochaeta</taxon>
    </lineage>
</organism>
<evidence type="ECO:0000256" key="4">
    <source>
        <dbReference type="SAM" id="MobiDB-lite"/>
    </source>
</evidence>
<feature type="domain" description="ABC transporter" evidence="5">
    <location>
        <begin position="6"/>
        <end position="214"/>
    </location>
</feature>
<evidence type="ECO:0000313" key="6">
    <source>
        <dbReference type="EMBL" id="KGE71886.1"/>
    </source>
</evidence>
<dbReference type="SMART" id="SM00382">
    <property type="entry name" value="AAA"/>
    <property type="match status" value="2"/>
</dbReference>
<feature type="region of interest" description="Disordered" evidence="4">
    <location>
        <begin position="230"/>
        <end position="263"/>
    </location>
</feature>
<dbReference type="PANTHER" id="PTHR19211:SF14">
    <property type="entry name" value="ATP-BINDING CASSETTE SUB-FAMILY F MEMBER 1"/>
    <property type="match status" value="1"/>
</dbReference>
<proteinExistence type="predicted"/>
<gene>
    <name evidence="6" type="ORF">DC28_08695</name>
</gene>
<dbReference type="GO" id="GO:0016887">
    <property type="term" value="F:ATP hydrolysis activity"/>
    <property type="evidence" value="ECO:0007669"/>
    <property type="project" value="InterPro"/>
</dbReference>
<evidence type="ECO:0000313" key="7">
    <source>
        <dbReference type="Proteomes" id="UP000029692"/>
    </source>
</evidence>
<dbReference type="InterPro" id="IPR003593">
    <property type="entry name" value="AAA+_ATPase"/>
</dbReference>
<dbReference type="Proteomes" id="UP000029692">
    <property type="component" value="Unassembled WGS sequence"/>
</dbReference>
<dbReference type="PANTHER" id="PTHR19211">
    <property type="entry name" value="ATP-BINDING TRANSPORT PROTEIN-RELATED"/>
    <property type="match status" value="1"/>
</dbReference>
<keyword evidence="7" id="KW-1185">Reference proteome</keyword>
<evidence type="ECO:0000259" key="5">
    <source>
        <dbReference type="PROSITE" id="PS50893"/>
    </source>
</evidence>
<dbReference type="AlphaFoldDB" id="A0A098QWG8"/>
<dbReference type="OrthoDB" id="9760950at2"/>
<dbReference type="CDD" id="cd03221">
    <property type="entry name" value="ABCF_EF-3"/>
    <property type="match status" value="1"/>
</dbReference>
<dbReference type="PROSITE" id="PS50893">
    <property type="entry name" value="ABC_TRANSPORTER_2"/>
    <property type="match status" value="1"/>
</dbReference>
<dbReference type="Pfam" id="PF00005">
    <property type="entry name" value="ABC_tran"/>
    <property type="match status" value="2"/>
</dbReference>
<sequence length="504" mass="57236">MGKSFLHISELTFSYPQSHTNIFNHFSIQLPEGWTAVTGANGSGKSTLLKLVAGRLIPEAGQIRFDGTCVYCPQEVRVMEENLIGFFSELYDGNSLAGRLFSQLELDHDWPYRWESLSYGERKRFQLARVLLDDPEVLLLDEPTNHLDTRAQHLVSEVLSDYHGIALLVSHDRRLLNRLTTHTLMLSSAGDGAEPRFFKGNWDSAWTQYEQEQETLLKNRRKAQVEEQRLRREIQRRKQEAQGHKKDFSKRHLDPKDHDGKGKIDLMRLTSKDATGANVIKNLEGRVQDLQDGQIKPDYRKKTGVTLISRSFASDSFFQLEPGTLDLGEKRLVYPEISMAAADRICLVGPNGSGKTSIIRLILSKSGLGKEDYAYLPQEIPSQDAEDLLLQFSSLNNTERGEILSHYSRLNGDPQSLQDEDVPSPGELRKILVAMAFFRAIPLIILDEPTNHLDLPSRMALEEALVQYTGAVLLVSHDDEFRDKIGCRIWDICQNGQVHRLQRD</sequence>
<dbReference type="GO" id="GO:0005524">
    <property type="term" value="F:ATP binding"/>
    <property type="evidence" value="ECO:0007669"/>
    <property type="project" value="UniProtKB-KW"/>
</dbReference>
<dbReference type="InterPro" id="IPR003439">
    <property type="entry name" value="ABC_transporter-like_ATP-bd"/>
</dbReference>
<dbReference type="InterPro" id="IPR050611">
    <property type="entry name" value="ABCF"/>
</dbReference>
<evidence type="ECO:0000256" key="3">
    <source>
        <dbReference type="ARBA" id="ARBA00022840"/>
    </source>
</evidence>
<dbReference type="InterPro" id="IPR027417">
    <property type="entry name" value="P-loop_NTPase"/>
</dbReference>
<keyword evidence="3" id="KW-0067">ATP-binding</keyword>
<name>A0A098QWG8_9SPIO</name>
<comment type="caution">
    <text evidence="6">The sequence shown here is derived from an EMBL/GenBank/DDBJ whole genome shotgun (WGS) entry which is preliminary data.</text>
</comment>
<evidence type="ECO:0000256" key="1">
    <source>
        <dbReference type="ARBA" id="ARBA00022737"/>
    </source>
</evidence>
<dbReference type="STRING" id="1480694.DC28_08695"/>
<evidence type="ECO:0000256" key="2">
    <source>
        <dbReference type="ARBA" id="ARBA00022741"/>
    </source>
</evidence>
<keyword evidence="2" id="KW-0547">Nucleotide-binding</keyword>